<comment type="caution">
    <text evidence="9">The sequence shown here is derived from an EMBL/GenBank/DDBJ whole genome shotgun (WGS) entry which is preliminary data.</text>
</comment>
<evidence type="ECO:0000256" key="7">
    <source>
        <dbReference type="ARBA" id="ARBA00023136"/>
    </source>
</evidence>
<evidence type="ECO:0000256" key="4">
    <source>
        <dbReference type="ARBA" id="ARBA00022741"/>
    </source>
</evidence>
<proteinExistence type="inferred from homology"/>
<dbReference type="SUPFAM" id="SSF52540">
    <property type="entry name" value="P-loop containing nucleoside triphosphate hydrolases"/>
    <property type="match status" value="1"/>
</dbReference>
<keyword evidence="3" id="KW-1003">Cell membrane</keyword>
<dbReference type="EMBL" id="PXYT01000009">
    <property type="protein sequence ID" value="PSR30561.1"/>
    <property type="molecule type" value="Genomic_DNA"/>
</dbReference>
<dbReference type="PANTHER" id="PTHR43553:SF24">
    <property type="entry name" value="ENERGY-COUPLING FACTOR TRANSPORTER ATP-BINDING PROTEIN ECFA1"/>
    <property type="match status" value="1"/>
</dbReference>
<dbReference type="InterPro" id="IPR050095">
    <property type="entry name" value="ECF_ABC_transporter_ATP-bd"/>
</dbReference>
<evidence type="ECO:0000256" key="1">
    <source>
        <dbReference type="ARBA" id="ARBA00005417"/>
    </source>
</evidence>
<dbReference type="CDD" id="cd03225">
    <property type="entry name" value="ABC_cobalt_CbiO_domain1"/>
    <property type="match status" value="1"/>
</dbReference>
<evidence type="ECO:0000256" key="3">
    <source>
        <dbReference type="ARBA" id="ARBA00022475"/>
    </source>
</evidence>
<dbReference type="GO" id="GO:0005524">
    <property type="term" value="F:ATP binding"/>
    <property type="evidence" value="ECO:0007669"/>
    <property type="project" value="UniProtKB-KW"/>
</dbReference>
<evidence type="ECO:0000313" key="10">
    <source>
        <dbReference type="Proteomes" id="UP000242699"/>
    </source>
</evidence>
<evidence type="ECO:0000256" key="6">
    <source>
        <dbReference type="ARBA" id="ARBA00022967"/>
    </source>
</evidence>
<name>A0A2T2X7S4_9FIRM</name>
<dbReference type="GO" id="GO:0016887">
    <property type="term" value="F:ATP hydrolysis activity"/>
    <property type="evidence" value="ECO:0007669"/>
    <property type="project" value="InterPro"/>
</dbReference>
<dbReference type="Gene3D" id="3.40.50.300">
    <property type="entry name" value="P-loop containing nucleotide triphosphate hydrolases"/>
    <property type="match status" value="1"/>
</dbReference>
<dbReference type="GO" id="GO:0042626">
    <property type="term" value="F:ATPase-coupled transmembrane transporter activity"/>
    <property type="evidence" value="ECO:0007669"/>
    <property type="project" value="TreeGrafter"/>
</dbReference>
<dbReference type="InterPro" id="IPR003439">
    <property type="entry name" value="ABC_transporter-like_ATP-bd"/>
</dbReference>
<evidence type="ECO:0000256" key="2">
    <source>
        <dbReference type="ARBA" id="ARBA00022448"/>
    </source>
</evidence>
<accession>A0A2T2X7S4</accession>
<keyword evidence="7" id="KW-0472">Membrane</keyword>
<dbReference type="AlphaFoldDB" id="A0A2T2X7S4"/>
<dbReference type="PROSITE" id="PS50893">
    <property type="entry name" value="ABC_TRANSPORTER_2"/>
    <property type="match status" value="1"/>
</dbReference>
<sequence length="259" mass="29825">MAIVIENVVLPYSGLRIPSWRAPDRGLYGVVGPNGSGKSQFFSLLYGGLKVPTGTVSVTARVGCVMQHPEHQLTESSVAEELLWAFGGTKHTDPRWRRRVDQTVARWQLEPIWNQSPWTLSTGQKRRVVLAVYDLLDPEVLLMDEPTEGLDRFWRTNLKNWLISEKSARLILIISHDWTWLLSFIETGFWCERVLDSTAADLGRLWYCHNQPASSPLEELWRELLSRNAPVSFRGWIDSERALQQVVKLWNQVQHRQIP</sequence>
<keyword evidence="5" id="KW-0067">ATP-binding</keyword>
<dbReference type="PANTHER" id="PTHR43553">
    <property type="entry name" value="HEAVY METAL TRANSPORTER"/>
    <property type="match status" value="1"/>
</dbReference>
<protein>
    <recommendedName>
        <fullName evidence="8">ABC transporter domain-containing protein</fullName>
    </recommendedName>
</protein>
<feature type="domain" description="ABC transporter" evidence="8">
    <location>
        <begin position="3"/>
        <end position="221"/>
    </location>
</feature>
<keyword evidence="2" id="KW-0813">Transport</keyword>
<gene>
    <name evidence="9" type="ORF">C7B43_05645</name>
</gene>
<dbReference type="GO" id="GO:0043190">
    <property type="term" value="C:ATP-binding cassette (ABC) transporter complex"/>
    <property type="evidence" value="ECO:0007669"/>
    <property type="project" value="TreeGrafter"/>
</dbReference>
<dbReference type="Pfam" id="PF00005">
    <property type="entry name" value="ABC_tran"/>
    <property type="match status" value="1"/>
</dbReference>
<dbReference type="InterPro" id="IPR015856">
    <property type="entry name" value="ABC_transpr_CbiO/EcfA_su"/>
</dbReference>
<keyword evidence="4" id="KW-0547">Nucleotide-binding</keyword>
<dbReference type="InterPro" id="IPR027417">
    <property type="entry name" value="P-loop_NTPase"/>
</dbReference>
<evidence type="ECO:0000256" key="5">
    <source>
        <dbReference type="ARBA" id="ARBA00022840"/>
    </source>
</evidence>
<organism evidence="9 10">
    <name type="scientific">Sulfobacillus benefaciens</name>
    <dbReference type="NCBI Taxonomy" id="453960"/>
    <lineage>
        <taxon>Bacteria</taxon>
        <taxon>Bacillati</taxon>
        <taxon>Bacillota</taxon>
        <taxon>Clostridia</taxon>
        <taxon>Eubacteriales</taxon>
        <taxon>Clostridiales Family XVII. Incertae Sedis</taxon>
        <taxon>Sulfobacillus</taxon>
    </lineage>
</organism>
<keyword evidence="6" id="KW-1278">Translocase</keyword>
<reference evidence="9 10" key="1">
    <citation type="journal article" date="2014" name="BMC Genomics">
        <title>Comparison of environmental and isolate Sulfobacillus genomes reveals diverse carbon, sulfur, nitrogen, and hydrogen metabolisms.</title>
        <authorList>
            <person name="Justice N.B."/>
            <person name="Norman A."/>
            <person name="Brown C.T."/>
            <person name="Singh A."/>
            <person name="Thomas B.C."/>
            <person name="Banfield J.F."/>
        </authorList>
    </citation>
    <scope>NUCLEOTIDE SEQUENCE [LARGE SCALE GENOMIC DNA]</scope>
    <source>
        <strain evidence="9">AMDSBA1</strain>
    </source>
</reference>
<comment type="similarity">
    <text evidence="1">Belongs to the ABC transporter superfamily.</text>
</comment>
<evidence type="ECO:0000313" key="9">
    <source>
        <dbReference type="EMBL" id="PSR30561.1"/>
    </source>
</evidence>
<evidence type="ECO:0000259" key="8">
    <source>
        <dbReference type="PROSITE" id="PS50893"/>
    </source>
</evidence>
<dbReference type="Proteomes" id="UP000242699">
    <property type="component" value="Unassembled WGS sequence"/>
</dbReference>